<dbReference type="Gene3D" id="1.25.40.10">
    <property type="entry name" value="Tetratricopeptide repeat domain"/>
    <property type="match status" value="1"/>
</dbReference>
<proteinExistence type="predicted"/>
<feature type="compositionally biased region" description="Acidic residues" evidence="1">
    <location>
        <begin position="265"/>
        <end position="278"/>
    </location>
</feature>
<reference evidence="2" key="1">
    <citation type="submission" date="2020-05" db="UniProtKB">
        <authorList>
            <consortium name="EnsemblMetazoa"/>
        </authorList>
    </citation>
    <scope>IDENTIFICATION</scope>
    <source>
        <strain evidence="2">Aabys</strain>
    </source>
</reference>
<feature type="compositionally biased region" description="Polar residues" evidence="1">
    <location>
        <begin position="114"/>
        <end position="127"/>
    </location>
</feature>
<accession>A0A1I8M3J0</accession>
<name>A0A1I8M3J0_MUSDO</name>
<dbReference type="STRING" id="7370.A0A1I8M3J0"/>
<dbReference type="VEuPathDB" id="VectorBase:MDOMA2_001019"/>
<dbReference type="InterPro" id="IPR011990">
    <property type="entry name" value="TPR-like_helical_dom_sf"/>
</dbReference>
<feature type="compositionally biased region" description="Low complexity" evidence="1">
    <location>
        <begin position="282"/>
        <end position="295"/>
    </location>
</feature>
<organism evidence="2">
    <name type="scientific">Musca domestica</name>
    <name type="common">House fly</name>
    <dbReference type="NCBI Taxonomy" id="7370"/>
    <lineage>
        <taxon>Eukaryota</taxon>
        <taxon>Metazoa</taxon>
        <taxon>Ecdysozoa</taxon>
        <taxon>Arthropoda</taxon>
        <taxon>Hexapoda</taxon>
        <taxon>Insecta</taxon>
        <taxon>Pterygota</taxon>
        <taxon>Neoptera</taxon>
        <taxon>Endopterygota</taxon>
        <taxon>Diptera</taxon>
        <taxon>Brachycera</taxon>
        <taxon>Muscomorpha</taxon>
        <taxon>Muscoidea</taxon>
        <taxon>Muscidae</taxon>
        <taxon>Musca</taxon>
    </lineage>
</organism>
<evidence type="ECO:0000256" key="1">
    <source>
        <dbReference type="SAM" id="MobiDB-lite"/>
    </source>
</evidence>
<dbReference type="eggNOG" id="ENOG502S4MD">
    <property type="taxonomic scope" value="Eukaryota"/>
</dbReference>
<feature type="compositionally biased region" description="Acidic residues" evidence="1">
    <location>
        <begin position="296"/>
        <end position="323"/>
    </location>
</feature>
<feature type="compositionally biased region" description="Polar residues" evidence="1">
    <location>
        <begin position="419"/>
        <end position="438"/>
    </location>
</feature>
<feature type="region of interest" description="Disordered" evidence="1">
    <location>
        <begin position="188"/>
        <end position="391"/>
    </location>
</feature>
<dbReference type="PANTHER" id="PTHR21520">
    <property type="entry name" value="GLUTAMATE-RICH PROTEIN 2"/>
    <property type="match status" value="1"/>
</dbReference>
<dbReference type="PANTHER" id="PTHR21520:SF2">
    <property type="entry name" value="GLUTAMATE-RICH PROTEIN 2"/>
    <property type="match status" value="1"/>
</dbReference>
<evidence type="ECO:0000313" key="2">
    <source>
        <dbReference type="EnsemblMetazoa" id="MDOA000885-PA"/>
    </source>
</evidence>
<feature type="compositionally biased region" description="Low complexity" evidence="1">
    <location>
        <begin position="364"/>
        <end position="382"/>
    </location>
</feature>
<dbReference type="InterPro" id="IPR026703">
    <property type="entry name" value="ERICH2"/>
</dbReference>
<dbReference type="AlphaFoldDB" id="A0A1I8M3J0"/>
<dbReference type="EnsemblMetazoa" id="MDOA000885-RA">
    <property type="protein sequence ID" value="MDOA000885-PA"/>
    <property type="gene ID" value="MDOA000885"/>
</dbReference>
<protein>
    <submittedName>
        <fullName evidence="2">Uncharacterized protein</fullName>
    </submittedName>
</protein>
<dbReference type="VEuPathDB" id="VectorBase:MDOA000885"/>
<dbReference type="SUPFAM" id="SSF48452">
    <property type="entry name" value="TPR-like"/>
    <property type="match status" value="1"/>
</dbReference>
<feature type="region of interest" description="Disordered" evidence="1">
    <location>
        <begin position="114"/>
        <end position="134"/>
    </location>
</feature>
<feature type="region of interest" description="Disordered" evidence="1">
    <location>
        <begin position="29"/>
        <end position="86"/>
    </location>
</feature>
<feature type="region of interest" description="Disordered" evidence="1">
    <location>
        <begin position="405"/>
        <end position="438"/>
    </location>
</feature>
<gene>
    <name evidence="2" type="primary">101890154</name>
</gene>
<sequence>MSNLLFMDESNGNGVYATSATAILINNTNINNNNNSSNNIGRGNSNHNGNSNNNSNNTPPTSNNKSNNYNNNNNNNNNSSSGSGNNIHNLMAAASNAAGTAACANGVIPPQLPTSLSNEDLSQSLSEYTDADESISAPTEFLAEFLSSVMLKDYKKALKYCKLILQYEPHNSTAKEFYPLILDKLRGATSSDSDENYNKSSSSPELILEAPSSDPSAGESDEQEALAGEEKLHRQHIRRPHLPDLGIAEGILDPNSNVSSNSNSIEDDDDVDEEEEEGAGGVLSSGSVGVSLSDSVDADDDEDDGEDADDDDDDDRDDDDDDIMSSSGDDLPVDEHQVIVGDVLDIDNSGNACGGEGADGVALNGSNSSRNSSSGGKISSRSDNTTHSYSSLLLEEEDDIVPANLHFPKDFNTPDLDVSNGNKIPSTSCSDSESPTEPLTQRLAAILRSKCGVSNTNG</sequence>
<dbReference type="OrthoDB" id="9950633at2759"/>